<accession>A0AAV7GZ62</accession>
<sequence>MGLLTTRLPDTQLSLPSNTSSFFNWPFPVKLKSTVKFFSSPTFENWSVSGLTTTFTPLGSTTLAL</sequence>
<dbReference type="AlphaFoldDB" id="A0AAV7GZ62"/>
<organism evidence="1 2">
    <name type="scientific">Dendrobium chrysotoxum</name>
    <name type="common">Orchid</name>
    <dbReference type="NCBI Taxonomy" id="161865"/>
    <lineage>
        <taxon>Eukaryota</taxon>
        <taxon>Viridiplantae</taxon>
        <taxon>Streptophyta</taxon>
        <taxon>Embryophyta</taxon>
        <taxon>Tracheophyta</taxon>
        <taxon>Spermatophyta</taxon>
        <taxon>Magnoliopsida</taxon>
        <taxon>Liliopsida</taxon>
        <taxon>Asparagales</taxon>
        <taxon>Orchidaceae</taxon>
        <taxon>Epidendroideae</taxon>
        <taxon>Malaxideae</taxon>
        <taxon>Dendrobiinae</taxon>
        <taxon>Dendrobium</taxon>
    </lineage>
</organism>
<evidence type="ECO:0000313" key="1">
    <source>
        <dbReference type="EMBL" id="KAH0461332.1"/>
    </source>
</evidence>
<comment type="caution">
    <text evidence="1">The sequence shown here is derived from an EMBL/GenBank/DDBJ whole genome shotgun (WGS) entry which is preliminary data.</text>
</comment>
<proteinExistence type="predicted"/>
<protein>
    <submittedName>
        <fullName evidence="1">Uncharacterized protein</fullName>
    </submittedName>
</protein>
<dbReference type="Proteomes" id="UP000775213">
    <property type="component" value="Unassembled WGS sequence"/>
</dbReference>
<evidence type="ECO:0000313" key="2">
    <source>
        <dbReference type="Proteomes" id="UP000775213"/>
    </source>
</evidence>
<dbReference type="EMBL" id="JAGFBR010000009">
    <property type="protein sequence ID" value="KAH0461332.1"/>
    <property type="molecule type" value="Genomic_DNA"/>
</dbReference>
<gene>
    <name evidence="1" type="ORF">IEQ34_008907</name>
</gene>
<name>A0AAV7GZ62_DENCH</name>
<reference evidence="1 2" key="1">
    <citation type="journal article" date="2021" name="Hortic Res">
        <title>Chromosome-scale assembly of the Dendrobium chrysotoxum genome enhances the understanding of orchid evolution.</title>
        <authorList>
            <person name="Zhang Y."/>
            <person name="Zhang G.Q."/>
            <person name="Zhang D."/>
            <person name="Liu X.D."/>
            <person name="Xu X.Y."/>
            <person name="Sun W.H."/>
            <person name="Yu X."/>
            <person name="Zhu X."/>
            <person name="Wang Z.W."/>
            <person name="Zhao X."/>
            <person name="Zhong W.Y."/>
            <person name="Chen H."/>
            <person name="Yin W.L."/>
            <person name="Huang T."/>
            <person name="Niu S.C."/>
            <person name="Liu Z.J."/>
        </authorList>
    </citation>
    <scope>NUCLEOTIDE SEQUENCE [LARGE SCALE GENOMIC DNA]</scope>
    <source>
        <strain evidence="1">Lindl</strain>
    </source>
</reference>
<keyword evidence="2" id="KW-1185">Reference proteome</keyword>